<keyword evidence="3" id="KW-0067">ATP-binding</keyword>
<keyword evidence="3" id="KW-0547">Nucleotide-binding</keyword>
<dbReference type="GO" id="GO:0016887">
    <property type="term" value="F:ATP hydrolysis activity"/>
    <property type="evidence" value="ECO:0007669"/>
    <property type="project" value="TreeGrafter"/>
</dbReference>
<dbReference type="GO" id="GO:0004386">
    <property type="term" value="F:helicase activity"/>
    <property type="evidence" value="ECO:0007669"/>
    <property type="project" value="UniProtKB-KW"/>
</dbReference>
<dbReference type="GO" id="GO:0003677">
    <property type="term" value="F:DNA binding"/>
    <property type="evidence" value="ECO:0007669"/>
    <property type="project" value="TreeGrafter"/>
</dbReference>
<dbReference type="AlphaFoldDB" id="T0ZVW3"/>
<sequence length="289" mass="33341">MDDNARIAVYNYFMEQLLFAKLVPTDKLIVIEKTYDPDTDKPYIIFHSLYGRRVNDTLSRVIAISLGERYDSDIGVMVNDNGFLVTADEGVSISHKAIEESINAVINSDITNELKLNIRRTEMMRRRFRHVAARSFMILRNYKGWKISVGKQQVNSQLLLKAVEEVDPNFPILKETYREILNDVMDLPRTEQLLSKLRKGEIRYKVIETDVPSPFSHKTLTFGHADVIMMKSKRMYLQKLHASVLERLGIVQNTRAKSKAKPKPKAKSKAKPKTDRKSNTKRRRKGDDA</sequence>
<reference evidence="3" key="2">
    <citation type="journal article" date="2014" name="ISME J.">
        <title>Microbial stratification in low pH oxic and suboxic macroscopic growths along an acid mine drainage.</title>
        <authorList>
            <person name="Mendez-Garcia C."/>
            <person name="Mesa V."/>
            <person name="Sprenger R.R."/>
            <person name="Richter M."/>
            <person name="Diez M.S."/>
            <person name="Solano J."/>
            <person name="Bargiela R."/>
            <person name="Golyshina O.V."/>
            <person name="Manteca A."/>
            <person name="Ramos J.L."/>
            <person name="Gallego J.R."/>
            <person name="Llorente I."/>
            <person name="Martins Dos Santos V.A."/>
            <person name="Jensen O.N."/>
            <person name="Pelaez A.I."/>
            <person name="Sanchez J."/>
            <person name="Ferrer M."/>
        </authorList>
    </citation>
    <scope>NUCLEOTIDE SEQUENCE</scope>
</reference>
<accession>T0ZVW3</accession>
<dbReference type="InterPro" id="IPR052511">
    <property type="entry name" value="ATP-dep_Helicase"/>
</dbReference>
<gene>
    <name evidence="3" type="ORF">B2A_07861</name>
</gene>
<organism evidence="3">
    <name type="scientific">mine drainage metagenome</name>
    <dbReference type="NCBI Taxonomy" id="410659"/>
    <lineage>
        <taxon>unclassified sequences</taxon>
        <taxon>metagenomes</taxon>
        <taxon>ecological metagenomes</taxon>
    </lineage>
</organism>
<feature type="domain" description="Lhr-like DEAD/H associated" evidence="2">
    <location>
        <begin position="23"/>
        <end position="216"/>
    </location>
</feature>
<reference evidence="3" key="1">
    <citation type="submission" date="2013-08" db="EMBL/GenBank/DDBJ databases">
        <authorList>
            <person name="Mendez C."/>
            <person name="Richter M."/>
            <person name="Ferrer M."/>
            <person name="Sanchez J."/>
        </authorList>
    </citation>
    <scope>NUCLEOTIDE SEQUENCE</scope>
</reference>
<name>T0ZVW3_9ZZZZ</name>
<evidence type="ECO:0000313" key="3">
    <source>
        <dbReference type="EMBL" id="EQD48777.1"/>
    </source>
</evidence>
<dbReference type="InterPro" id="IPR013701">
    <property type="entry name" value="Lhr-like_DEAD/DEAH_assoc"/>
</dbReference>
<dbReference type="Pfam" id="PF08494">
    <property type="entry name" value="DEAD_assoc"/>
    <property type="match status" value="1"/>
</dbReference>
<evidence type="ECO:0000256" key="1">
    <source>
        <dbReference type="SAM" id="MobiDB-lite"/>
    </source>
</evidence>
<feature type="region of interest" description="Disordered" evidence="1">
    <location>
        <begin position="252"/>
        <end position="289"/>
    </location>
</feature>
<feature type="compositionally biased region" description="Basic residues" evidence="1">
    <location>
        <begin position="256"/>
        <end position="271"/>
    </location>
</feature>
<dbReference type="EMBL" id="AUZZ01005652">
    <property type="protein sequence ID" value="EQD48777.1"/>
    <property type="molecule type" value="Genomic_DNA"/>
</dbReference>
<comment type="caution">
    <text evidence="3">The sequence shown here is derived from an EMBL/GenBank/DDBJ whole genome shotgun (WGS) entry which is preliminary data.</text>
</comment>
<dbReference type="PANTHER" id="PTHR47962:SF6">
    <property type="entry name" value="LARGE HELICASE-RELATED PROTEIN"/>
    <property type="match status" value="1"/>
</dbReference>
<keyword evidence="3" id="KW-0347">Helicase</keyword>
<feature type="compositionally biased region" description="Basic residues" evidence="1">
    <location>
        <begin position="279"/>
        <end position="289"/>
    </location>
</feature>
<protein>
    <submittedName>
        <fullName evidence="3">ATP-dependent helicase</fullName>
    </submittedName>
</protein>
<evidence type="ECO:0000259" key="2">
    <source>
        <dbReference type="Pfam" id="PF08494"/>
    </source>
</evidence>
<keyword evidence="3" id="KW-0378">Hydrolase</keyword>
<dbReference type="GO" id="GO:0005524">
    <property type="term" value="F:ATP binding"/>
    <property type="evidence" value="ECO:0007669"/>
    <property type="project" value="InterPro"/>
</dbReference>
<dbReference type="PANTHER" id="PTHR47962">
    <property type="entry name" value="ATP-DEPENDENT HELICASE LHR-RELATED-RELATED"/>
    <property type="match status" value="1"/>
</dbReference>
<proteinExistence type="predicted"/>